<name>A0ABV2WXL5_9NOCA</name>
<protein>
    <submittedName>
        <fullName evidence="1">Uncharacterized protein</fullName>
    </submittedName>
</protein>
<gene>
    <name evidence="1" type="ORF">ABZ510_27615</name>
</gene>
<evidence type="ECO:0000313" key="2">
    <source>
        <dbReference type="Proteomes" id="UP001550628"/>
    </source>
</evidence>
<evidence type="ECO:0000313" key="1">
    <source>
        <dbReference type="EMBL" id="MEU1955617.1"/>
    </source>
</evidence>
<comment type="caution">
    <text evidence="1">The sequence shown here is derived from an EMBL/GenBank/DDBJ whole genome shotgun (WGS) entry which is preliminary data.</text>
</comment>
<dbReference type="RefSeq" id="WP_357114142.1">
    <property type="nucleotide sequence ID" value="NZ_JBEYBE010000004.1"/>
</dbReference>
<dbReference type="Proteomes" id="UP001550628">
    <property type="component" value="Unassembled WGS sequence"/>
</dbReference>
<proteinExistence type="predicted"/>
<organism evidence="1 2">
    <name type="scientific">Nocardia rhamnosiphila</name>
    <dbReference type="NCBI Taxonomy" id="426716"/>
    <lineage>
        <taxon>Bacteria</taxon>
        <taxon>Bacillati</taxon>
        <taxon>Actinomycetota</taxon>
        <taxon>Actinomycetes</taxon>
        <taxon>Mycobacteriales</taxon>
        <taxon>Nocardiaceae</taxon>
        <taxon>Nocardia</taxon>
    </lineage>
</organism>
<keyword evidence="2" id="KW-1185">Reference proteome</keyword>
<accession>A0ABV2WXL5</accession>
<sequence length="82" mass="8884">MIEETSPYLVESVGSGVRHAVTVATGADTTWVGNARKAPNWPTSSAERDFETIRAPSRNLGYETVAEARSREEVAATSCRVE</sequence>
<dbReference type="EMBL" id="JBEYBF010000026">
    <property type="protein sequence ID" value="MEU1955617.1"/>
    <property type="molecule type" value="Genomic_DNA"/>
</dbReference>
<reference evidence="1 2" key="1">
    <citation type="submission" date="2024-06" db="EMBL/GenBank/DDBJ databases">
        <title>The Natural Products Discovery Center: Release of the First 8490 Sequenced Strains for Exploring Actinobacteria Biosynthetic Diversity.</title>
        <authorList>
            <person name="Kalkreuter E."/>
            <person name="Kautsar S.A."/>
            <person name="Yang D."/>
            <person name="Bader C.D."/>
            <person name="Teijaro C.N."/>
            <person name="Fluegel L."/>
            <person name="Davis C.M."/>
            <person name="Simpson J.R."/>
            <person name="Lauterbach L."/>
            <person name="Steele A.D."/>
            <person name="Gui C."/>
            <person name="Meng S."/>
            <person name="Li G."/>
            <person name="Viehrig K."/>
            <person name="Ye F."/>
            <person name="Su P."/>
            <person name="Kiefer A.F."/>
            <person name="Nichols A."/>
            <person name="Cepeda A.J."/>
            <person name="Yan W."/>
            <person name="Fan B."/>
            <person name="Jiang Y."/>
            <person name="Adhikari A."/>
            <person name="Zheng C.-J."/>
            <person name="Schuster L."/>
            <person name="Cowan T.M."/>
            <person name="Smanski M.J."/>
            <person name="Chevrette M.G."/>
            <person name="De Carvalho L.P.S."/>
            <person name="Shen B."/>
        </authorList>
    </citation>
    <scope>NUCLEOTIDE SEQUENCE [LARGE SCALE GENOMIC DNA]</scope>
    <source>
        <strain evidence="1 2">NPDC019708</strain>
    </source>
</reference>